<keyword evidence="2" id="KW-1185">Reference proteome</keyword>
<dbReference type="RefSeq" id="WP_164744094.1">
    <property type="nucleotide sequence ID" value="NZ_CBCSKM010000002.1"/>
</dbReference>
<protein>
    <submittedName>
        <fullName evidence="1">Uncharacterized protein</fullName>
    </submittedName>
</protein>
<proteinExistence type="predicted"/>
<comment type="caution">
    <text evidence="1">The sequence shown here is derived from an EMBL/GenBank/DDBJ whole genome shotgun (WGS) entry which is preliminary data.</text>
</comment>
<sequence>MPHGWIDKPPAQASTPSVDTAVPVKALQLVVEETNGSQFSEVIEIRVYG</sequence>
<accession>A0ABU5PQ67</accession>
<organism evidence="1 2">
    <name type="scientific">Paenibacillus phoenicis</name>
    <dbReference type="NCBI Taxonomy" id="554117"/>
    <lineage>
        <taxon>Bacteria</taxon>
        <taxon>Bacillati</taxon>
        <taxon>Bacillota</taxon>
        <taxon>Bacilli</taxon>
        <taxon>Bacillales</taxon>
        <taxon>Paenibacillaceae</taxon>
        <taxon>Paenibacillus</taxon>
    </lineage>
</organism>
<name>A0ABU5PQ67_9BACL</name>
<evidence type="ECO:0000313" key="2">
    <source>
        <dbReference type="Proteomes" id="UP001292216"/>
    </source>
</evidence>
<gene>
    <name evidence="1" type="ORF">U9M73_19330</name>
</gene>
<dbReference type="EMBL" id="JAYERP010000001">
    <property type="protein sequence ID" value="MEA3572079.1"/>
    <property type="molecule type" value="Genomic_DNA"/>
</dbReference>
<dbReference type="Proteomes" id="UP001292216">
    <property type="component" value="Unassembled WGS sequence"/>
</dbReference>
<evidence type="ECO:0000313" key="1">
    <source>
        <dbReference type="EMBL" id="MEA3572079.1"/>
    </source>
</evidence>
<reference evidence="1 2" key="1">
    <citation type="submission" date="2023-12" db="EMBL/GenBank/DDBJ databases">
        <title>Whole genome sequencing of Paenibacillus phoenicis isolated from the Phoenix Mars Lander spacecraft assembly facility.</title>
        <authorList>
            <person name="Garcia A."/>
            <person name="Venkateswaran K."/>
        </authorList>
    </citation>
    <scope>NUCLEOTIDE SEQUENCE [LARGE SCALE GENOMIC DNA]</scope>
    <source>
        <strain evidence="1 2">3PO2SA</strain>
    </source>
</reference>